<accession>C7NTJ3</accession>
<gene>
    <name evidence="2" type="ordered locus">Huta_2015</name>
</gene>
<dbReference type="Proteomes" id="UP000002071">
    <property type="component" value="Chromosome"/>
</dbReference>
<keyword evidence="3" id="KW-1185">Reference proteome</keyword>
<reference evidence="2 3" key="1">
    <citation type="journal article" date="2009" name="Stand. Genomic Sci.">
        <title>Complete genome sequence of Halorhabdus utahensis type strain (AX-2).</title>
        <authorList>
            <person name="Anderson I."/>
            <person name="Tindall B.J."/>
            <person name="Pomrenke H."/>
            <person name="Goker M."/>
            <person name="Lapidus A."/>
            <person name="Nolan M."/>
            <person name="Copeland A."/>
            <person name="Glavina Del Rio T."/>
            <person name="Chen F."/>
            <person name="Tice H."/>
            <person name="Cheng J.F."/>
            <person name="Lucas S."/>
            <person name="Chertkov O."/>
            <person name="Bruce D."/>
            <person name="Brettin T."/>
            <person name="Detter J.C."/>
            <person name="Han C."/>
            <person name="Goodwin L."/>
            <person name="Land M."/>
            <person name="Hauser L."/>
            <person name="Chang Y.J."/>
            <person name="Jeffries C.D."/>
            <person name="Pitluck S."/>
            <person name="Pati A."/>
            <person name="Mavromatis K."/>
            <person name="Ivanova N."/>
            <person name="Ovchinnikova G."/>
            <person name="Chen A."/>
            <person name="Palaniappan K."/>
            <person name="Chain P."/>
            <person name="Rohde M."/>
            <person name="Bristow J."/>
            <person name="Eisen J.A."/>
            <person name="Markowitz V."/>
            <person name="Hugenholtz P."/>
            <person name="Kyrpides N.C."/>
            <person name="Klenk H.P."/>
        </authorList>
    </citation>
    <scope>NUCLEOTIDE SEQUENCE [LARGE SCALE GENOMIC DNA]</scope>
    <source>
        <strain evidence="3">DSM 12940 / JCM 11049 / AX-2</strain>
    </source>
</reference>
<dbReference type="AlphaFoldDB" id="C7NTJ3"/>
<evidence type="ECO:0000313" key="2">
    <source>
        <dbReference type="EMBL" id="ACV12183.1"/>
    </source>
</evidence>
<name>C7NTJ3_HALUD</name>
<organism evidence="2 3">
    <name type="scientific">Halorhabdus utahensis (strain DSM 12940 / JCM 11049 / AX-2)</name>
    <dbReference type="NCBI Taxonomy" id="519442"/>
    <lineage>
        <taxon>Archaea</taxon>
        <taxon>Methanobacteriati</taxon>
        <taxon>Methanobacteriota</taxon>
        <taxon>Stenosarchaea group</taxon>
        <taxon>Halobacteria</taxon>
        <taxon>Halobacteriales</taxon>
        <taxon>Haloarculaceae</taxon>
        <taxon>Halorhabdus</taxon>
    </lineage>
</organism>
<protein>
    <submittedName>
        <fullName evidence="2">Uncharacterized protein</fullName>
    </submittedName>
</protein>
<evidence type="ECO:0000313" key="3">
    <source>
        <dbReference type="Proteomes" id="UP000002071"/>
    </source>
</evidence>
<dbReference type="EMBL" id="CP001687">
    <property type="protein sequence ID" value="ACV12183.1"/>
    <property type="molecule type" value="Genomic_DNA"/>
</dbReference>
<feature type="region of interest" description="Disordered" evidence="1">
    <location>
        <begin position="1"/>
        <end position="20"/>
    </location>
</feature>
<dbReference type="HOGENOM" id="CLU_3338360_0_0_2"/>
<sequence length="37" mass="4353">MDKNEPEKRADKGPDAAYRKRVRDLISKHKDTLDLLE</sequence>
<dbReference type="STRING" id="519442.Huta_2015"/>
<evidence type="ECO:0000256" key="1">
    <source>
        <dbReference type="SAM" id="MobiDB-lite"/>
    </source>
</evidence>
<dbReference type="KEGG" id="hut:Huta_2015"/>
<proteinExistence type="predicted"/>